<dbReference type="EMBL" id="CP102846">
    <property type="protein sequence ID" value="UVF22249.1"/>
    <property type="molecule type" value="Genomic_DNA"/>
</dbReference>
<keyword evidence="7" id="KW-0614">Plasmid</keyword>
<keyword evidence="2" id="KW-0472">Membrane</keyword>
<sequence length="110" mass="11354">MNRSIPLVGWALSTALFLVGTAHGAVAQGHKPVHYTCADGTKLQAMFSPPSTAPGSVKLVYAGSSAETTLPQALSADGGRYMQGEVEFWIKGKGATLTRAGKATTCRASS</sequence>
<protein>
    <submittedName>
        <fullName evidence="7">MliC family protein</fullName>
    </submittedName>
</protein>
<dbReference type="InterPro" id="IPR018660">
    <property type="entry name" value="MliC"/>
</dbReference>
<geneLocation type="plasmid" evidence="7 8">
    <name>pR24_1</name>
</geneLocation>
<name>A0ABY5S118_9HYPH</name>
<dbReference type="Pfam" id="PF09864">
    <property type="entry name" value="MliC"/>
    <property type="match status" value="1"/>
</dbReference>
<evidence type="ECO:0000256" key="3">
    <source>
        <dbReference type="ARBA" id="ARBA00023139"/>
    </source>
</evidence>
<keyword evidence="4" id="KW-0449">Lipoprotein</keyword>
<dbReference type="SUPFAM" id="SSF141488">
    <property type="entry name" value="YdhA-like"/>
    <property type="match status" value="1"/>
</dbReference>
<dbReference type="Gene3D" id="2.40.128.200">
    <property type="match status" value="1"/>
</dbReference>
<evidence type="ECO:0000259" key="6">
    <source>
        <dbReference type="Pfam" id="PF09864"/>
    </source>
</evidence>
<keyword evidence="1 5" id="KW-0732">Signal</keyword>
<dbReference type="RefSeq" id="WP_173945222.1">
    <property type="nucleotide sequence ID" value="NZ_CP102846.1"/>
</dbReference>
<feature type="signal peptide" evidence="5">
    <location>
        <begin position="1"/>
        <end position="24"/>
    </location>
</feature>
<evidence type="ECO:0000256" key="5">
    <source>
        <dbReference type="SAM" id="SignalP"/>
    </source>
</evidence>
<evidence type="ECO:0000256" key="4">
    <source>
        <dbReference type="ARBA" id="ARBA00023288"/>
    </source>
</evidence>
<dbReference type="Proteomes" id="UP001017257">
    <property type="component" value="Plasmid pR24_1"/>
</dbReference>
<feature type="chain" id="PRO_5046486686" evidence="5">
    <location>
        <begin position="25"/>
        <end position="110"/>
    </location>
</feature>
<accession>A0ABY5S118</accession>
<evidence type="ECO:0000256" key="2">
    <source>
        <dbReference type="ARBA" id="ARBA00023136"/>
    </source>
</evidence>
<keyword evidence="8" id="KW-1185">Reference proteome</keyword>
<organism evidence="7 8">
    <name type="scientific">Microvirga terrae</name>
    <dbReference type="NCBI Taxonomy" id="2740529"/>
    <lineage>
        <taxon>Bacteria</taxon>
        <taxon>Pseudomonadati</taxon>
        <taxon>Pseudomonadota</taxon>
        <taxon>Alphaproteobacteria</taxon>
        <taxon>Hyphomicrobiales</taxon>
        <taxon>Methylobacteriaceae</taxon>
        <taxon>Microvirga</taxon>
    </lineage>
</organism>
<evidence type="ECO:0000256" key="1">
    <source>
        <dbReference type="ARBA" id="ARBA00022729"/>
    </source>
</evidence>
<evidence type="ECO:0000313" key="7">
    <source>
        <dbReference type="EMBL" id="UVF22249.1"/>
    </source>
</evidence>
<proteinExistence type="predicted"/>
<keyword evidence="3" id="KW-0564">Palmitate</keyword>
<dbReference type="InterPro" id="IPR036328">
    <property type="entry name" value="MliC_sf"/>
</dbReference>
<reference evidence="7" key="1">
    <citation type="submission" date="2022-08" db="EMBL/GenBank/DDBJ databases">
        <title>Microvirga terrae sp. nov., isolated from soil.</title>
        <authorList>
            <person name="Kim K.H."/>
            <person name="Seo Y.L."/>
            <person name="Kim J.M."/>
            <person name="Lee J.K."/>
            <person name="Han D.M."/>
            <person name="Jeon C.O."/>
        </authorList>
    </citation>
    <scope>NUCLEOTIDE SEQUENCE</scope>
    <source>
        <strain evidence="7">R24</strain>
        <plasmid evidence="7">pR24_1</plasmid>
    </source>
</reference>
<gene>
    <name evidence="7" type="ORF">HPT29_026565</name>
</gene>
<evidence type="ECO:0000313" key="8">
    <source>
        <dbReference type="Proteomes" id="UP001017257"/>
    </source>
</evidence>
<feature type="domain" description="C-type lysozyme inhibitor" evidence="6">
    <location>
        <begin position="35"/>
        <end position="104"/>
    </location>
</feature>